<dbReference type="STRING" id="86666.SAMN04490247_2457"/>
<dbReference type="Gene3D" id="3.40.930.10">
    <property type="entry name" value="Mannitol-specific EII, Chain A"/>
    <property type="match status" value="1"/>
</dbReference>
<organism evidence="2 3">
    <name type="scientific">Salimicrobium halophilum</name>
    <dbReference type="NCBI Taxonomy" id="86666"/>
    <lineage>
        <taxon>Bacteria</taxon>
        <taxon>Bacillati</taxon>
        <taxon>Bacillota</taxon>
        <taxon>Bacilli</taxon>
        <taxon>Bacillales</taxon>
        <taxon>Bacillaceae</taxon>
        <taxon>Salimicrobium</taxon>
    </lineage>
</organism>
<dbReference type="PANTHER" id="PTHR47738:SF3">
    <property type="entry name" value="PHOSPHOTRANSFERASE SYSTEM MANNITOL_FRUCTOSE-SPECIFIC IIA DOMAIN CONTAINING PROTEIN"/>
    <property type="match status" value="1"/>
</dbReference>
<dbReference type="RefSeq" id="WP_093194156.1">
    <property type="nucleotide sequence ID" value="NZ_FNEV01000007.1"/>
</dbReference>
<keyword evidence="3" id="KW-1185">Reference proteome</keyword>
<dbReference type="PROSITE" id="PS51094">
    <property type="entry name" value="PTS_EIIA_TYPE_2"/>
    <property type="match status" value="1"/>
</dbReference>
<dbReference type="SUPFAM" id="SSF55804">
    <property type="entry name" value="Phoshotransferase/anion transport protein"/>
    <property type="match status" value="1"/>
</dbReference>
<dbReference type="InterPro" id="IPR016152">
    <property type="entry name" value="PTrfase/Anion_transptr"/>
</dbReference>
<dbReference type="Proteomes" id="UP000199225">
    <property type="component" value="Unassembled WGS sequence"/>
</dbReference>
<name>A0A1G8UZC9_9BACI</name>
<protein>
    <submittedName>
        <fullName evidence="2">PTS system IIA component, Gat family</fullName>
    </submittedName>
</protein>
<dbReference type="EMBL" id="FNEV01000007">
    <property type="protein sequence ID" value="SDJ58455.1"/>
    <property type="molecule type" value="Genomic_DNA"/>
</dbReference>
<dbReference type="OrthoDB" id="370976at2"/>
<dbReference type="CDD" id="cd00211">
    <property type="entry name" value="PTS_IIA_fru"/>
    <property type="match status" value="1"/>
</dbReference>
<evidence type="ECO:0000313" key="3">
    <source>
        <dbReference type="Proteomes" id="UP000199225"/>
    </source>
</evidence>
<gene>
    <name evidence="2" type="ORF">SAMN04490247_2457</name>
</gene>
<sequence>MGEIRIEEEVIFQELEASSKEEALRKVAGNLVEQKIVEESFVEAVIEREKEFATGLPTPGLAVAIPHTDAFHVREKAISVAVLKEPVTFIQMGTRDVEVPVKIMFMLAMNEAHSQLELLQKLMAMLQKQEVLEGIVSAETATAIRKMMEEELGLYNGQEK</sequence>
<dbReference type="Pfam" id="PF00359">
    <property type="entry name" value="PTS_EIIA_2"/>
    <property type="match status" value="1"/>
</dbReference>
<reference evidence="3" key="1">
    <citation type="submission" date="2016-10" db="EMBL/GenBank/DDBJ databases">
        <authorList>
            <person name="Varghese N."/>
            <person name="Submissions S."/>
        </authorList>
    </citation>
    <scope>NUCLEOTIDE SEQUENCE [LARGE SCALE GENOMIC DNA]</scope>
    <source>
        <strain evidence="3">DSM 4771</strain>
    </source>
</reference>
<evidence type="ECO:0000313" key="2">
    <source>
        <dbReference type="EMBL" id="SDJ58455.1"/>
    </source>
</evidence>
<evidence type="ECO:0000259" key="1">
    <source>
        <dbReference type="PROSITE" id="PS51094"/>
    </source>
</evidence>
<dbReference type="AlphaFoldDB" id="A0A1G8UZC9"/>
<dbReference type="InterPro" id="IPR051541">
    <property type="entry name" value="PTS_SugarTrans_NitroReg"/>
</dbReference>
<accession>A0A1G8UZC9</accession>
<proteinExistence type="predicted"/>
<feature type="domain" description="PTS EIIA type-2" evidence="1">
    <location>
        <begin position="4"/>
        <end position="151"/>
    </location>
</feature>
<dbReference type="InterPro" id="IPR002178">
    <property type="entry name" value="PTS_EIIA_type-2_dom"/>
</dbReference>
<dbReference type="PANTHER" id="PTHR47738">
    <property type="entry name" value="PTS SYSTEM FRUCTOSE-LIKE EIIA COMPONENT-RELATED"/>
    <property type="match status" value="1"/>
</dbReference>